<feature type="transmembrane region" description="Helical" evidence="2">
    <location>
        <begin position="210"/>
        <end position="230"/>
    </location>
</feature>
<gene>
    <name evidence="3" type="ORF">COHA_010775</name>
</gene>
<name>A0AAD5GWW5_9CHLO</name>
<keyword evidence="2" id="KW-0812">Transmembrane</keyword>
<dbReference type="AlphaFoldDB" id="A0AAD5GWW5"/>
<protein>
    <submittedName>
        <fullName evidence="3">Uncharacterized protein</fullName>
    </submittedName>
</protein>
<feature type="compositionally biased region" description="Low complexity" evidence="1">
    <location>
        <begin position="56"/>
        <end position="67"/>
    </location>
</feature>
<organism evidence="3 4">
    <name type="scientific">Chlorella ohadii</name>
    <dbReference type="NCBI Taxonomy" id="2649997"/>
    <lineage>
        <taxon>Eukaryota</taxon>
        <taxon>Viridiplantae</taxon>
        <taxon>Chlorophyta</taxon>
        <taxon>core chlorophytes</taxon>
        <taxon>Trebouxiophyceae</taxon>
        <taxon>Chlorellales</taxon>
        <taxon>Chlorellaceae</taxon>
        <taxon>Chlorella clade</taxon>
        <taxon>Chlorella</taxon>
    </lineage>
</organism>
<feature type="transmembrane region" description="Helical" evidence="2">
    <location>
        <begin position="104"/>
        <end position="127"/>
    </location>
</feature>
<accession>A0AAD5GWW5</accession>
<comment type="caution">
    <text evidence="3">The sequence shown here is derived from an EMBL/GenBank/DDBJ whole genome shotgun (WGS) entry which is preliminary data.</text>
</comment>
<dbReference type="EMBL" id="JADXDR010000292">
    <property type="protein sequence ID" value="KAI7835324.1"/>
    <property type="molecule type" value="Genomic_DNA"/>
</dbReference>
<keyword evidence="4" id="KW-1185">Reference proteome</keyword>
<sequence length="267" mass="28523">MATCVLSRTAACSFSAAAAPAAIVRTLRRSAAAQGPSRVQVMAQRPAISPRSPVVAASSGQGSQPASREADRASPAEPSTWGAVFSRFSLAATLVGSPRCLLLAWAWLSARMPLAALVWALLMGTAIKHQLALNYRQIVALQRRHKSLATIMAEQRKEYWQQTDELPLQGAFIAAMCTLWFVITSIVQMLSAAGVAQRFPAFAAPLSSEAKLVLLGALLAMAGLFLLTMWKAMRAHGVFYAAAAERRADARARRAAAHSRGQQPGMP</sequence>
<keyword evidence="2" id="KW-1133">Transmembrane helix</keyword>
<evidence type="ECO:0000256" key="1">
    <source>
        <dbReference type="SAM" id="MobiDB-lite"/>
    </source>
</evidence>
<evidence type="ECO:0000313" key="4">
    <source>
        <dbReference type="Proteomes" id="UP001205105"/>
    </source>
</evidence>
<feature type="transmembrane region" description="Helical" evidence="2">
    <location>
        <begin position="166"/>
        <end position="190"/>
    </location>
</feature>
<reference evidence="3" key="1">
    <citation type="submission" date="2020-11" db="EMBL/GenBank/DDBJ databases">
        <title>Chlorella ohadii genome sequencing and assembly.</title>
        <authorList>
            <person name="Murik O."/>
            <person name="Treves H."/>
            <person name="Kedem I."/>
            <person name="Shotland Y."/>
            <person name="Kaplan A."/>
        </authorList>
    </citation>
    <scope>NUCLEOTIDE SEQUENCE</scope>
    <source>
        <strain evidence="3">1</strain>
    </source>
</reference>
<dbReference type="Proteomes" id="UP001205105">
    <property type="component" value="Unassembled WGS sequence"/>
</dbReference>
<evidence type="ECO:0000256" key="2">
    <source>
        <dbReference type="SAM" id="Phobius"/>
    </source>
</evidence>
<keyword evidence="2" id="KW-0472">Membrane</keyword>
<evidence type="ECO:0000313" key="3">
    <source>
        <dbReference type="EMBL" id="KAI7835324.1"/>
    </source>
</evidence>
<proteinExistence type="predicted"/>
<feature type="region of interest" description="Disordered" evidence="1">
    <location>
        <begin position="50"/>
        <end position="75"/>
    </location>
</feature>